<proteinExistence type="predicted"/>
<evidence type="ECO:0000256" key="1">
    <source>
        <dbReference type="SAM" id="MobiDB-lite"/>
    </source>
</evidence>
<gene>
    <name evidence="2" type="ORF">PPYR1160_LOCUS3713</name>
</gene>
<dbReference type="EMBL" id="HBEA01004866">
    <property type="protein sequence ID" value="CAD8254221.1"/>
    <property type="molecule type" value="Transcribed_RNA"/>
</dbReference>
<evidence type="ECO:0000313" key="2">
    <source>
        <dbReference type="EMBL" id="CAD8254221.1"/>
    </source>
</evidence>
<name>A0A7R9U444_9STRA</name>
<feature type="compositionally biased region" description="Basic and acidic residues" evidence="1">
    <location>
        <begin position="261"/>
        <end position="272"/>
    </location>
</feature>
<feature type="region of interest" description="Disordered" evidence="1">
    <location>
        <begin position="259"/>
        <end position="300"/>
    </location>
</feature>
<accession>A0A7R9U444</accession>
<dbReference type="AlphaFoldDB" id="A0A7R9U444"/>
<sequence length="300" mass="32545">MEQNGAESGARPPLPDGATVADAALAQKMEEITLNEKLDALQLVVDELSALEATLNSLLAGFTRFVEHQRQTSNSTLDMHEILRGKAGVFDAATQEALVRFKEVTQQSRAKLESELLTPTEMGVIQSLRNVLSHFQASRVELADRRKQSVSKKTPGILTEETFTAKLAKLSEQAKLMVKLALNQLMETQIQGARLQQAELESLTSLSEVFSAVNTEDVPLASSPAEDLAAPSEEARWTLETPKGFSFFRFISRSKSVTGSRDVHTSSDDGRRTVSTGDGEGAFPRTNPNLGGRSMPGIGS</sequence>
<reference evidence="2" key="1">
    <citation type="submission" date="2021-01" db="EMBL/GenBank/DDBJ databases">
        <authorList>
            <person name="Corre E."/>
            <person name="Pelletier E."/>
            <person name="Niang G."/>
            <person name="Scheremetjew M."/>
            <person name="Finn R."/>
            <person name="Kale V."/>
            <person name="Holt S."/>
            <person name="Cochrane G."/>
            <person name="Meng A."/>
            <person name="Brown T."/>
            <person name="Cohen L."/>
        </authorList>
    </citation>
    <scope>NUCLEOTIDE SEQUENCE</scope>
    <source>
        <strain evidence="2">CCMP2078</strain>
    </source>
</reference>
<organism evidence="2">
    <name type="scientific">Pinguiococcus pyrenoidosus</name>
    <dbReference type="NCBI Taxonomy" id="172671"/>
    <lineage>
        <taxon>Eukaryota</taxon>
        <taxon>Sar</taxon>
        <taxon>Stramenopiles</taxon>
        <taxon>Ochrophyta</taxon>
        <taxon>Pinguiophyceae</taxon>
        <taxon>Pinguiochrysidales</taxon>
        <taxon>Pinguiochrysidaceae</taxon>
        <taxon>Pinguiococcus</taxon>
    </lineage>
</organism>
<protein>
    <submittedName>
        <fullName evidence="2">Uncharacterized protein</fullName>
    </submittedName>
</protein>